<comment type="caution">
    <text evidence="12">The sequence shown here is derived from an EMBL/GenBank/DDBJ whole genome shotgun (WGS) entry which is preliminary data.</text>
</comment>
<dbReference type="PANTHER" id="PTHR22760">
    <property type="entry name" value="GLYCOSYLTRANSFERASE"/>
    <property type="match status" value="1"/>
</dbReference>
<evidence type="ECO:0000256" key="3">
    <source>
        <dbReference type="ARBA" id="ARBA00007063"/>
    </source>
</evidence>
<evidence type="ECO:0000256" key="11">
    <source>
        <dbReference type="SAM" id="MobiDB-lite"/>
    </source>
</evidence>
<evidence type="ECO:0000256" key="9">
    <source>
        <dbReference type="ARBA" id="ARBA00023136"/>
    </source>
</evidence>
<comment type="pathway">
    <text evidence="2">Protein modification; protein glycosylation.</text>
</comment>
<keyword evidence="13" id="KW-1185">Reference proteome</keyword>
<feature type="transmembrane region" description="Helical" evidence="10">
    <location>
        <begin position="352"/>
        <end position="371"/>
    </location>
</feature>
<accession>A0AA38YJ86</accession>
<evidence type="ECO:0000256" key="2">
    <source>
        <dbReference type="ARBA" id="ARBA00004922"/>
    </source>
</evidence>
<dbReference type="Proteomes" id="UP001168098">
    <property type="component" value="Unassembled WGS sequence"/>
</dbReference>
<dbReference type="PANTHER" id="PTHR22760:SF2">
    <property type="entry name" value="ALPHA-1,2-MANNOSYLTRANSFERASE ALG9"/>
    <property type="match status" value="1"/>
</dbReference>
<keyword evidence="9 10" id="KW-0472">Membrane</keyword>
<evidence type="ECO:0000313" key="13">
    <source>
        <dbReference type="Proteomes" id="UP001168098"/>
    </source>
</evidence>
<feature type="transmembrane region" description="Helical" evidence="10">
    <location>
        <begin position="298"/>
        <end position="316"/>
    </location>
</feature>
<dbReference type="GO" id="GO:0006487">
    <property type="term" value="P:protein N-linked glycosylation"/>
    <property type="evidence" value="ECO:0007669"/>
    <property type="project" value="TreeGrafter"/>
</dbReference>
<organism evidence="12 13">
    <name type="scientific">Vitis rotundifolia</name>
    <name type="common">Muscadine grape</name>
    <dbReference type="NCBI Taxonomy" id="103349"/>
    <lineage>
        <taxon>Eukaryota</taxon>
        <taxon>Viridiplantae</taxon>
        <taxon>Streptophyta</taxon>
        <taxon>Embryophyta</taxon>
        <taxon>Tracheophyta</taxon>
        <taxon>Spermatophyta</taxon>
        <taxon>Magnoliopsida</taxon>
        <taxon>eudicotyledons</taxon>
        <taxon>Gunneridae</taxon>
        <taxon>Pentapetalae</taxon>
        <taxon>rosids</taxon>
        <taxon>Vitales</taxon>
        <taxon>Vitaceae</taxon>
        <taxon>Viteae</taxon>
        <taxon>Vitis</taxon>
    </lineage>
</organism>
<keyword evidence="5" id="KW-0808">Transferase</keyword>
<keyword evidence="8 10" id="KW-1133">Transmembrane helix</keyword>
<feature type="transmembrane region" description="Helical" evidence="10">
    <location>
        <begin position="125"/>
        <end position="147"/>
    </location>
</feature>
<keyword evidence="4 10" id="KW-0328">Glycosyltransferase</keyword>
<feature type="transmembrane region" description="Helical" evidence="10">
    <location>
        <begin position="237"/>
        <end position="259"/>
    </location>
</feature>
<feature type="transmembrane region" description="Helical" evidence="10">
    <location>
        <begin position="392"/>
        <end position="415"/>
    </location>
</feature>
<dbReference type="Pfam" id="PF03901">
    <property type="entry name" value="Glyco_transf_22"/>
    <property type="match status" value="1"/>
</dbReference>
<dbReference type="GO" id="GO:0000026">
    <property type="term" value="F:alpha-1,2-mannosyltransferase activity"/>
    <property type="evidence" value="ECO:0007669"/>
    <property type="project" value="TreeGrafter"/>
</dbReference>
<feature type="transmembrane region" description="Helical" evidence="10">
    <location>
        <begin position="323"/>
        <end position="340"/>
    </location>
</feature>
<name>A0AA38YJ86_VITRO</name>
<feature type="compositionally biased region" description="Basic and acidic residues" evidence="11">
    <location>
        <begin position="26"/>
        <end position="40"/>
    </location>
</feature>
<evidence type="ECO:0000256" key="10">
    <source>
        <dbReference type="RuleBase" id="RU363075"/>
    </source>
</evidence>
<comment type="subcellular location">
    <subcellularLocation>
        <location evidence="1 10">Endoplasmic reticulum membrane</location>
        <topology evidence="1 10">Multi-pass membrane protein</topology>
    </subcellularLocation>
</comment>
<proteinExistence type="inferred from homology"/>
<evidence type="ECO:0000256" key="4">
    <source>
        <dbReference type="ARBA" id="ARBA00022676"/>
    </source>
</evidence>
<reference evidence="12 13" key="1">
    <citation type="journal article" date="2023" name="BMC Biotechnol.">
        <title>Vitis rotundifolia cv Carlos genome sequencing.</title>
        <authorList>
            <person name="Huff M."/>
            <person name="Hulse-Kemp A."/>
            <person name="Scheffler B."/>
            <person name="Youngblood R."/>
            <person name="Simpson S."/>
            <person name="Babiker E."/>
            <person name="Staton M."/>
        </authorList>
    </citation>
    <scope>NUCLEOTIDE SEQUENCE [LARGE SCALE GENOMIC DNA]</scope>
    <source>
        <tissue evidence="12">Leaf</tissue>
    </source>
</reference>
<dbReference type="InterPro" id="IPR005599">
    <property type="entry name" value="GPI_mannosylTrfase"/>
</dbReference>
<dbReference type="EMBL" id="JARBHA010000019">
    <property type="protein sequence ID" value="KAJ9671457.1"/>
    <property type="molecule type" value="Genomic_DNA"/>
</dbReference>
<evidence type="ECO:0000256" key="7">
    <source>
        <dbReference type="ARBA" id="ARBA00022824"/>
    </source>
</evidence>
<comment type="similarity">
    <text evidence="3 10">Belongs to the glycosyltransferase 22 family.</text>
</comment>
<evidence type="ECO:0000256" key="6">
    <source>
        <dbReference type="ARBA" id="ARBA00022692"/>
    </source>
</evidence>
<feature type="transmembrane region" description="Helical" evidence="10">
    <location>
        <begin position="159"/>
        <end position="179"/>
    </location>
</feature>
<dbReference type="GO" id="GO:0005789">
    <property type="term" value="C:endoplasmic reticulum membrane"/>
    <property type="evidence" value="ECO:0007669"/>
    <property type="project" value="UniProtKB-SubCell"/>
</dbReference>
<gene>
    <name evidence="12" type="ORF">PVL29_025256</name>
</gene>
<evidence type="ECO:0000256" key="1">
    <source>
        <dbReference type="ARBA" id="ARBA00004477"/>
    </source>
</evidence>
<sequence length="471" mass="53454">MAQVARQRRSQPSDESASSSSAAYTKVDKPGRPDGGEEGEKGLRWLTPLIALAVLRYMSATSNIIHDCDEVFNYWEPLHFLLYKSGFQTWEYSSQFALRSYLYLLFHELVGKPASWLYGEEKVRVFYAVRLFLGLISVITDTILVVALSRKYGRRLASYTLAMLCLTSGCFFASTSFLPSSFSMYAVSLSSGLFLLEKLAMAVSVAVVGVILGWPFSILVFLPVTFYALARKFKQTFLSGAITSLALLALSLLVDYHYYGRWTSSVLNLLLYNVLGGGESHLYGIEGPLYYLRNGFNNFNFCFVLALLFLGILPIVRKKYVPDLLVVISPIYIWLGFMSLQPHKEERFLYPIYPLVCVAASAVIESFPDLFRDPYYPNDNYLMVMIAKCLRPVVLGLILCASHARTFSIINGYSAPLEIYKHFEHHEDVGSGENHYFFTIFGMSYQMVLKIVANFSEDLWKFSNDRQYLLL</sequence>
<feature type="transmembrane region" description="Helical" evidence="10">
    <location>
        <begin position="199"/>
        <end position="230"/>
    </location>
</feature>
<protein>
    <recommendedName>
        <fullName evidence="10">Mannosyltransferase</fullName>
        <ecNumber evidence="10">2.4.1.-</ecNumber>
    </recommendedName>
</protein>
<keyword evidence="7 10" id="KW-0256">Endoplasmic reticulum</keyword>
<dbReference type="EC" id="2.4.1.-" evidence="10"/>
<feature type="region of interest" description="Disordered" evidence="11">
    <location>
        <begin position="1"/>
        <end position="40"/>
    </location>
</feature>
<dbReference type="AlphaFoldDB" id="A0AA38YJ86"/>
<keyword evidence="6 10" id="KW-0812">Transmembrane</keyword>
<evidence type="ECO:0000313" key="12">
    <source>
        <dbReference type="EMBL" id="KAJ9671457.1"/>
    </source>
</evidence>
<evidence type="ECO:0000256" key="8">
    <source>
        <dbReference type="ARBA" id="ARBA00022989"/>
    </source>
</evidence>
<evidence type="ECO:0000256" key="5">
    <source>
        <dbReference type="ARBA" id="ARBA00022679"/>
    </source>
</evidence>